<dbReference type="GO" id="GO:0009113">
    <property type="term" value="P:purine nucleobase biosynthetic process"/>
    <property type="evidence" value="ECO:0007669"/>
    <property type="project" value="InterPro"/>
</dbReference>
<dbReference type="InterPro" id="IPR020562">
    <property type="entry name" value="PRibGlycinamide_synth_N"/>
</dbReference>
<dbReference type="InterPro" id="IPR016185">
    <property type="entry name" value="PreATP-grasp_dom_sf"/>
</dbReference>
<evidence type="ECO:0000313" key="12">
    <source>
        <dbReference type="EMBL" id="HGI88347.1"/>
    </source>
</evidence>
<dbReference type="SMART" id="SM01209">
    <property type="entry name" value="GARS_A"/>
    <property type="match status" value="1"/>
</dbReference>
<evidence type="ECO:0000256" key="4">
    <source>
        <dbReference type="ARBA" id="ARBA00022741"/>
    </source>
</evidence>
<protein>
    <recommendedName>
        <fullName evidence="2">phosphoribosylamine--glycine ligase</fullName>
        <ecNumber evidence="2">6.3.4.13</ecNumber>
    </recommendedName>
    <alternativeName>
        <fullName evidence="8">Glycinamide ribonucleotide synthetase</fullName>
    </alternativeName>
    <alternativeName>
        <fullName evidence="9">Phosphoribosylglycinamide synthetase</fullName>
    </alternativeName>
</protein>
<dbReference type="InterPro" id="IPR011054">
    <property type="entry name" value="Rudment_hybrid_motif"/>
</dbReference>
<dbReference type="PANTHER" id="PTHR43472">
    <property type="entry name" value="PHOSPHORIBOSYLAMINE--GLYCINE LIGASE"/>
    <property type="match status" value="1"/>
</dbReference>
<dbReference type="InterPro" id="IPR037123">
    <property type="entry name" value="PRibGlycinamide_synth_C_sf"/>
</dbReference>
<keyword evidence="3 12" id="KW-0436">Ligase</keyword>
<evidence type="ECO:0000256" key="8">
    <source>
        <dbReference type="ARBA" id="ARBA00042242"/>
    </source>
</evidence>
<dbReference type="InterPro" id="IPR020561">
    <property type="entry name" value="PRibGlycinamid_synth_ATP-grasp"/>
</dbReference>
<reference evidence="12" key="1">
    <citation type="journal article" date="2020" name="mSystems">
        <title>Genome- and Community-Level Interaction Insights into Carbon Utilization and Element Cycling Functions of Hydrothermarchaeota in Hydrothermal Sediment.</title>
        <authorList>
            <person name="Zhou Z."/>
            <person name="Liu Y."/>
            <person name="Xu W."/>
            <person name="Pan J."/>
            <person name="Luo Z.H."/>
            <person name="Li M."/>
        </authorList>
    </citation>
    <scope>NUCLEOTIDE SEQUENCE [LARGE SCALE GENOMIC DNA]</scope>
    <source>
        <strain evidence="12">SpSt-732</strain>
    </source>
</reference>
<dbReference type="Pfam" id="PF01071">
    <property type="entry name" value="GARS_A"/>
    <property type="match status" value="1"/>
</dbReference>
<dbReference type="SUPFAM" id="SSF51246">
    <property type="entry name" value="Rudiment single hybrid motif"/>
    <property type="match status" value="1"/>
</dbReference>
<dbReference type="GO" id="GO:0004637">
    <property type="term" value="F:phosphoribosylamine-glycine ligase activity"/>
    <property type="evidence" value="ECO:0007669"/>
    <property type="project" value="UniProtKB-EC"/>
</dbReference>
<dbReference type="Gene3D" id="3.30.470.20">
    <property type="entry name" value="ATP-grasp fold, B domain"/>
    <property type="match status" value="1"/>
</dbReference>
<dbReference type="SUPFAM" id="SSF56059">
    <property type="entry name" value="Glutathione synthetase ATP-binding domain-like"/>
    <property type="match status" value="1"/>
</dbReference>
<evidence type="ECO:0000256" key="2">
    <source>
        <dbReference type="ARBA" id="ARBA00013255"/>
    </source>
</evidence>
<sequence length="496" mass="55177">MRVLLIGSGGREHALAKLIKRSALEPRLFVAMDYRNPGLEREAVEAGGRWFVVHTVSPAEVVKVAEEVSPDLVVVGPEEPQFHGVTDALRERGFIVFGAGSRCAEVEKSKVFARSLMWKYGIYGRLYFKAFTGVEEARRFIEFAGDVVIKPARQSGGKGVKVLKDTQAYLSRDRAEVKKTYVEKLFSEMEKYGDIDYKIIVEQRVEGVEYTSMTITDGDAVLPLPLVQDHPHAYEFDIGPETGGMGSIQGPGWVLPFITKEEFSKTVEVVTQVLKALQSEVGDVYVGAFAGQMMLTGIWGPTVIEFYSRFGDPEISNLVPIVTSDFLEVLDRAARRKLAGAKLSIDEERVTVVKAVAPAGYPDDRRLASGHPVHIDEERVRELGCEALYASVELLGDGVMYSKGSRVFEIVCSGGSYGEAYERAERAVTYVRSLDGWPLFYRSDIGSRELLEDRIRTAERVRTIYSSRWRRGLLGKVLVWVPGEGISDNPLVGFVR</sequence>
<dbReference type="InterPro" id="IPR011761">
    <property type="entry name" value="ATP-grasp"/>
</dbReference>
<dbReference type="UniPathway" id="UPA00074">
    <property type="reaction ID" value="UER00125"/>
</dbReference>
<dbReference type="SUPFAM" id="SSF52440">
    <property type="entry name" value="PreATP-grasp domain"/>
    <property type="match status" value="1"/>
</dbReference>
<organism evidence="12">
    <name type="scientific">Ignisphaera aggregans</name>
    <dbReference type="NCBI Taxonomy" id="334771"/>
    <lineage>
        <taxon>Archaea</taxon>
        <taxon>Thermoproteota</taxon>
        <taxon>Thermoprotei</taxon>
        <taxon>Desulfurococcales</taxon>
        <taxon>Desulfurococcaceae</taxon>
        <taxon>Ignisphaera</taxon>
    </lineage>
</organism>
<comment type="caution">
    <text evidence="12">The sequence shown here is derived from an EMBL/GenBank/DDBJ whole genome shotgun (WGS) entry which is preliminary data.</text>
</comment>
<keyword evidence="4 10" id="KW-0547">Nucleotide-binding</keyword>
<dbReference type="NCBIfam" id="TIGR00877">
    <property type="entry name" value="purD"/>
    <property type="match status" value="1"/>
</dbReference>
<dbReference type="GO" id="GO:0046872">
    <property type="term" value="F:metal ion binding"/>
    <property type="evidence" value="ECO:0007669"/>
    <property type="project" value="InterPro"/>
</dbReference>
<dbReference type="GO" id="GO:0005524">
    <property type="term" value="F:ATP binding"/>
    <property type="evidence" value="ECO:0007669"/>
    <property type="project" value="UniProtKB-UniRule"/>
</dbReference>
<dbReference type="GO" id="GO:0006189">
    <property type="term" value="P:'de novo' IMP biosynthetic process"/>
    <property type="evidence" value="ECO:0007669"/>
    <property type="project" value="UniProtKB-UniPathway"/>
</dbReference>
<accession>A0A7C4FIF1</accession>
<evidence type="ECO:0000256" key="9">
    <source>
        <dbReference type="ARBA" id="ARBA00042864"/>
    </source>
</evidence>
<proteinExistence type="inferred from homology"/>
<dbReference type="PANTHER" id="PTHR43472:SF1">
    <property type="entry name" value="PHOSPHORIBOSYLAMINE--GLYCINE LIGASE, CHLOROPLASTIC"/>
    <property type="match status" value="1"/>
</dbReference>
<dbReference type="InterPro" id="IPR020560">
    <property type="entry name" value="PRibGlycinamide_synth_C-dom"/>
</dbReference>
<feature type="domain" description="ATP-grasp" evidence="11">
    <location>
        <begin position="114"/>
        <end position="335"/>
    </location>
</feature>
<dbReference type="AlphaFoldDB" id="A0A7C4FIF1"/>
<evidence type="ECO:0000256" key="3">
    <source>
        <dbReference type="ARBA" id="ARBA00022598"/>
    </source>
</evidence>
<keyword evidence="6 10" id="KW-0067">ATP-binding</keyword>
<dbReference type="EC" id="6.3.4.13" evidence="2"/>
<evidence type="ECO:0000259" key="11">
    <source>
        <dbReference type="PROSITE" id="PS50975"/>
    </source>
</evidence>
<dbReference type="Gene3D" id="3.90.600.10">
    <property type="entry name" value="Phosphoribosylglycinamide synthetase, C-terminal domain"/>
    <property type="match status" value="1"/>
</dbReference>
<dbReference type="PROSITE" id="PS50975">
    <property type="entry name" value="ATP_GRASP"/>
    <property type="match status" value="1"/>
</dbReference>
<dbReference type="SMART" id="SM01210">
    <property type="entry name" value="GARS_C"/>
    <property type="match status" value="1"/>
</dbReference>
<dbReference type="Pfam" id="PF02844">
    <property type="entry name" value="GARS_N"/>
    <property type="match status" value="1"/>
</dbReference>
<comment type="pathway">
    <text evidence="1">Purine metabolism; IMP biosynthesis via de novo pathway; N(1)-(5-phospho-D-ribosyl)glycinamide from 5-phospho-alpha-D-ribose 1-diphosphate: step 2/2.</text>
</comment>
<evidence type="ECO:0000256" key="7">
    <source>
        <dbReference type="ARBA" id="ARBA00038345"/>
    </source>
</evidence>
<keyword evidence="5" id="KW-0658">Purine biosynthesis</keyword>
<comment type="similarity">
    <text evidence="7">Belongs to the GARS family.</text>
</comment>
<evidence type="ECO:0000256" key="5">
    <source>
        <dbReference type="ARBA" id="ARBA00022755"/>
    </source>
</evidence>
<gene>
    <name evidence="12" type="ORF">ENV14_08195</name>
</gene>
<dbReference type="EMBL" id="DTFF01000066">
    <property type="protein sequence ID" value="HGI88347.1"/>
    <property type="molecule type" value="Genomic_DNA"/>
</dbReference>
<evidence type="ECO:0000256" key="1">
    <source>
        <dbReference type="ARBA" id="ARBA00005174"/>
    </source>
</evidence>
<evidence type="ECO:0000256" key="6">
    <source>
        <dbReference type="ARBA" id="ARBA00022840"/>
    </source>
</evidence>
<dbReference type="Gene3D" id="3.40.50.20">
    <property type="match status" value="1"/>
</dbReference>
<dbReference type="InterPro" id="IPR000115">
    <property type="entry name" value="PRibGlycinamide_synth"/>
</dbReference>
<name>A0A7C4FIF1_9CREN</name>
<evidence type="ECO:0000256" key="10">
    <source>
        <dbReference type="PROSITE-ProRule" id="PRU00409"/>
    </source>
</evidence>
<dbReference type="Pfam" id="PF02843">
    <property type="entry name" value="GARS_C"/>
    <property type="match status" value="1"/>
</dbReference>